<keyword evidence="1" id="KW-0547">Nucleotide-binding</keyword>
<protein>
    <submittedName>
        <fullName evidence="3">5217_t:CDS:1</fullName>
    </submittedName>
</protein>
<accession>A0A9N8VMN8</accession>
<dbReference type="AlphaFoldDB" id="A0A9N8VMN8"/>
<dbReference type="InterPro" id="IPR000719">
    <property type="entry name" value="Prot_kinase_dom"/>
</dbReference>
<dbReference type="InterPro" id="IPR011009">
    <property type="entry name" value="Kinase-like_dom_sf"/>
</dbReference>
<reference evidence="3" key="1">
    <citation type="submission" date="2021-06" db="EMBL/GenBank/DDBJ databases">
        <authorList>
            <person name="Kallberg Y."/>
            <person name="Tangrot J."/>
            <person name="Rosling A."/>
        </authorList>
    </citation>
    <scope>NUCLEOTIDE SEQUENCE</scope>
    <source>
        <strain evidence="3">CL551</strain>
    </source>
</reference>
<evidence type="ECO:0000259" key="2">
    <source>
        <dbReference type="PROSITE" id="PS50011"/>
    </source>
</evidence>
<dbReference type="EMBL" id="CAJVPV010000391">
    <property type="protein sequence ID" value="CAG8454592.1"/>
    <property type="molecule type" value="Genomic_DNA"/>
</dbReference>
<feature type="domain" description="Protein kinase" evidence="2">
    <location>
        <begin position="28"/>
        <end position="100"/>
    </location>
</feature>
<keyword evidence="1" id="KW-0067">ATP-binding</keyword>
<dbReference type="SUPFAM" id="SSF56112">
    <property type="entry name" value="Protein kinase-like (PK-like)"/>
    <property type="match status" value="1"/>
</dbReference>
<evidence type="ECO:0000313" key="4">
    <source>
        <dbReference type="Proteomes" id="UP000789342"/>
    </source>
</evidence>
<organism evidence="3 4">
    <name type="scientific">Acaulospora morrowiae</name>
    <dbReference type="NCBI Taxonomy" id="94023"/>
    <lineage>
        <taxon>Eukaryota</taxon>
        <taxon>Fungi</taxon>
        <taxon>Fungi incertae sedis</taxon>
        <taxon>Mucoromycota</taxon>
        <taxon>Glomeromycotina</taxon>
        <taxon>Glomeromycetes</taxon>
        <taxon>Diversisporales</taxon>
        <taxon>Acaulosporaceae</taxon>
        <taxon>Acaulospora</taxon>
    </lineage>
</organism>
<gene>
    <name evidence="3" type="ORF">AMORRO_LOCUS1078</name>
</gene>
<dbReference type="GO" id="GO:0004672">
    <property type="term" value="F:protein kinase activity"/>
    <property type="evidence" value="ECO:0007669"/>
    <property type="project" value="InterPro"/>
</dbReference>
<dbReference type="PROSITE" id="PS00107">
    <property type="entry name" value="PROTEIN_KINASE_ATP"/>
    <property type="match status" value="1"/>
</dbReference>
<dbReference type="Proteomes" id="UP000789342">
    <property type="component" value="Unassembled WGS sequence"/>
</dbReference>
<proteinExistence type="predicted"/>
<sequence length="100" mass="11420">MSGPTNHFGWLEDAIKDGHINSFDYSQFYIVKEVGRGGFGVVECAESELLERKVALKSLRTDNVSQLDEISFKEFLREIELLKILNHPNLNKFYGVTRGL</sequence>
<name>A0A9N8VMN8_9GLOM</name>
<keyword evidence="4" id="KW-1185">Reference proteome</keyword>
<evidence type="ECO:0000313" key="3">
    <source>
        <dbReference type="EMBL" id="CAG8454592.1"/>
    </source>
</evidence>
<dbReference type="Gene3D" id="3.30.200.20">
    <property type="entry name" value="Phosphorylase Kinase, domain 1"/>
    <property type="match status" value="1"/>
</dbReference>
<comment type="caution">
    <text evidence="3">The sequence shown here is derived from an EMBL/GenBank/DDBJ whole genome shotgun (WGS) entry which is preliminary data.</text>
</comment>
<dbReference type="OrthoDB" id="2445364at2759"/>
<evidence type="ECO:0000256" key="1">
    <source>
        <dbReference type="PROSITE-ProRule" id="PRU10141"/>
    </source>
</evidence>
<dbReference type="PROSITE" id="PS50011">
    <property type="entry name" value="PROTEIN_KINASE_DOM"/>
    <property type="match status" value="1"/>
</dbReference>
<dbReference type="GO" id="GO:0005524">
    <property type="term" value="F:ATP binding"/>
    <property type="evidence" value="ECO:0007669"/>
    <property type="project" value="UniProtKB-UniRule"/>
</dbReference>
<feature type="binding site" evidence="1">
    <location>
        <position position="57"/>
    </location>
    <ligand>
        <name>ATP</name>
        <dbReference type="ChEBI" id="CHEBI:30616"/>
    </ligand>
</feature>
<dbReference type="InterPro" id="IPR017441">
    <property type="entry name" value="Protein_kinase_ATP_BS"/>
</dbReference>
<dbReference type="Pfam" id="PF00069">
    <property type="entry name" value="Pkinase"/>
    <property type="match status" value="1"/>
</dbReference>